<dbReference type="Pfam" id="PF12833">
    <property type="entry name" value="HTH_18"/>
    <property type="match status" value="1"/>
</dbReference>
<dbReference type="InterPro" id="IPR011051">
    <property type="entry name" value="RmlC_Cupin_sf"/>
</dbReference>
<keyword evidence="4" id="KW-0010">Activator</keyword>
<keyword evidence="1" id="KW-0678">Repressor</keyword>
<dbReference type="PANTHER" id="PTHR11019:SF159">
    <property type="entry name" value="TRANSCRIPTIONAL REGULATOR-RELATED"/>
    <property type="match status" value="1"/>
</dbReference>
<dbReference type="InterPro" id="IPR003313">
    <property type="entry name" value="AraC-bd"/>
</dbReference>
<evidence type="ECO:0000313" key="7">
    <source>
        <dbReference type="EMBL" id="XDJ42182.1"/>
    </source>
</evidence>
<keyword evidence="5" id="KW-0804">Transcription</keyword>
<protein>
    <submittedName>
        <fullName evidence="7">Helix-turn-helix transcriptional regulator</fullName>
    </submittedName>
</protein>
<dbReference type="SUPFAM" id="SSF51182">
    <property type="entry name" value="RmlC-like cupins"/>
    <property type="match status" value="1"/>
</dbReference>
<dbReference type="FunFam" id="1.10.10.60:FF:000132">
    <property type="entry name" value="AraC family transcriptional regulator"/>
    <property type="match status" value="1"/>
</dbReference>
<dbReference type="PRINTS" id="PR00032">
    <property type="entry name" value="HTHARAC"/>
</dbReference>
<dbReference type="PROSITE" id="PS01124">
    <property type="entry name" value="HTH_ARAC_FAMILY_2"/>
    <property type="match status" value="1"/>
</dbReference>
<dbReference type="Pfam" id="PF02311">
    <property type="entry name" value="AraC_binding"/>
    <property type="match status" value="1"/>
</dbReference>
<organism evidence="7">
    <name type="scientific">Castellaniella ginsengisoli</name>
    <dbReference type="NCBI Taxonomy" id="546114"/>
    <lineage>
        <taxon>Bacteria</taxon>
        <taxon>Pseudomonadati</taxon>
        <taxon>Pseudomonadota</taxon>
        <taxon>Betaproteobacteria</taxon>
        <taxon>Burkholderiales</taxon>
        <taxon>Alcaligenaceae</taxon>
        <taxon>Castellaniella</taxon>
    </lineage>
</organism>
<dbReference type="InterPro" id="IPR018060">
    <property type="entry name" value="HTH_AraC"/>
</dbReference>
<dbReference type="RefSeq" id="WP_368643525.1">
    <property type="nucleotide sequence ID" value="NZ_CP158252.1"/>
</dbReference>
<evidence type="ECO:0000256" key="5">
    <source>
        <dbReference type="ARBA" id="ARBA00023163"/>
    </source>
</evidence>
<dbReference type="GO" id="GO:0043565">
    <property type="term" value="F:sequence-specific DNA binding"/>
    <property type="evidence" value="ECO:0007669"/>
    <property type="project" value="InterPro"/>
</dbReference>
<dbReference type="InterPro" id="IPR020449">
    <property type="entry name" value="Tscrpt_reg_AraC-type_HTH"/>
</dbReference>
<sequence>MNYSRTDIPAPDPAVLRRNRRLSEEARKTRARSGHGPLRRLPRPVYGHIDSLSNTLIPRRHRHIWAQLSYATQGYLQVWTPYARFVALPQRAVWIPAGVLHRVQQSPHTVIRSLYLDADALSLDWLDCRVLAVSPLLHELIRHFSTLPIEYDLDGPDGRLAQVLADQLAVSPDAGLILPWPTDPRLQSVCQQLQRSPDNTPDLGSFSRRLGVSDKTLTRLFQQQTGLGFRLWRQRARLVHALPLLERGDRITDVALACGYDSLSSFIAAFRAHTGVTPRAFAAGAREDDAPLPG</sequence>
<dbReference type="InterPro" id="IPR009057">
    <property type="entry name" value="Homeodomain-like_sf"/>
</dbReference>
<dbReference type="CDD" id="cd06124">
    <property type="entry name" value="cupin_NimR-like_N"/>
    <property type="match status" value="1"/>
</dbReference>
<evidence type="ECO:0000256" key="2">
    <source>
        <dbReference type="ARBA" id="ARBA00023015"/>
    </source>
</evidence>
<keyword evidence="3" id="KW-0238">DNA-binding</keyword>
<gene>
    <name evidence="7" type="ORF">ABRY99_00990</name>
</gene>
<dbReference type="PROSITE" id="PS00041">
    <property type="entry name" value="HTH_ARAC_FAMILY_1"/>
    <property type="match status" value="1"/>
</dbReference>
<dbReference type="SUPFAM" id="SSF46689">
    <property type="entry name" value="Homeodomain-like"/>
    <property type="match status" value="2"/>
</dbReference>
<name>A0AB39CJD8_9BURK</name>
<evidence type="ECO:0000259" key="6">
    <source>
        <dbReference type="PROSITE" id="PS01124"/>
    </source>
</evidence>
<feature type="domain" description="HTH araC/xylS-type" evidence="6">
    <location>
        <begin position="187"/>
        <end position="284"/>
    </location>
</feature>
<dbReference type="InterPro" id="IPR018062">
    <property type="entry name" value="HTH_AraC-typ_CS"/>
</dbReference>
<dbReference type="Gene3D" id="1.10.10.60">
    <property type="entry name" value="Homeodomain-like"/>
    <property type="match status" value="1"/>
</dbReference>
<keyword evidence="2" id="KW-0805">Transcription regulation</keyword>
<dbReference type="EMBL" id="CP158252">
    <property type="protein sequence ID" value="XDJ42182.1"/>
    <property type="molecule type" value="Genomic_DNA"/>
</dbReference>
<proteinExistence type="predicted"/>
<dbReference type="GO" id="GO:0003700">
    <property type="term" value="F:DNA-binding transcription factor activity"/>
    <property type="evidence" value="ECO:0007669"/>
    <property type="project" value="InterPro"/>
</dbReference>
<dbReference type="SMART" id="SM00342">
    <property type="entry name" value="HTH_ARAC"/>
    <property type="match status" value="1"/>
</dbReference>
<accession>A0AB39CJD8</accession>
<evidence type="ECO:0000256" key="3">
    <source>
        <dbReference type="ARBA" id="ARBA00023125"/>
    </source>
</evidence>
<dbReference type="PANTHER" id="PTHR11019">
    <property type="entry name" value="HTH-TYPE TRANSCRIPTIONAL REGULATOR NIMR"/>
    <property type="match status" value="1"/>
</dbReference>
<reference evidence="7" key="1">
    <citation type="submission" date="2024-05" db="EMBL/GenBank/DDBJ databases">
        <authorList>
            <person name="Luo Y.-C."/>
            <person name="Nicholds J."/>
            <person name="Mortimer T."/>
            <person name="Maboni G."/>
        </authorList>
    </citation>
    <scope>NUCLEOTIDE SEQUENCE</scope>
    <source>
        <strain evidence="7">153920</strain>
    </source>
</reference>
<dbReference type="AlphaFoldDB" id="A0AB39CJD8"/>
<evidence type="ECO:0000256" key="4">
    <source>
        <dbReference type="ARBA" id="ARBA00023159"/>
    </source>
</evidence>
<evidence type="ECO:0000256" key="1">
    <source>
        <dbReference type="ARBA" id="ARBA00022491"/>
    </source>
</evidence>